<keyword evidence="1" id="KW-0472">Membrane</keyword>
<feature type="transmembrane region" description="Helical" evidence="1">
    <location>
        <begin position="403"/>
        <end position="423"/>
    </location>
</feature>
<keyword evidence="2" id="KW-0732">Signal</keyword>
<dbReference type="RefSeq" id="XP_033601607.1">
    <property type="nucleotide sequence ID" value="XM_033740874.1"/>
</dbReference>
<dbReference type="EMBL" id="ML996570">
    <property type="protein sequence ID" value="KAF2759156.1"/>
    <property type="molecule type" value="Genomic_DNA"/>
</dbReference>
<dbReference type="GeneID" id="54481928"/>
<feature type="signal peptide" evidence="2">
    <location>
        <begin position="1"/>
        <end position="21"/>
    </location>
</feature>
<feature type="transmembrane region" description="Helical" evidence="1">
    <location>
        <begin position="528"/>
        <end position="550"/>
    </location>
</feature>
<proteinExistence type="predicted"/>
<evidence type="ECO:0000313" key="3">
    <source>
        <dbReference type="EMBL" id="KAF2759156.1"/>
    </source>
</evidence>
<evidence type="ECO:0000256" key="2">
    <source>
        <dbReference type="SAM" id="SignalP"/>
    </source>
</evidence>
<dbReference type="AlphaFoldDB" id="A0A6A6WBD9"/>
<keyword evidence="1" id="KW-0812">Transmembrane</keyword>
<organism evidence="3 4">
    <name type="scientific">Pseudovirgaria hyperparasitica</name>
    <dbReference type="NCBI Taxonomy" id="470096"/>
    <lineage>
        <taxon>Eukaryota</taxon>
        <taxon>Fungi</taxon>
        <taxon>Dikarya</taxon>
        <taxon>Ascomycota</taxon>
        <taxon>Pezizomycotina</taxon>
        <taxon>Dothideomycetes</taxon>
        <taxon>Dothideomycetes incertae sedis</taxon>
        <taxon>Acrospermales</taxon>
        <taxon>Acrospermaceae</taxon>
        <taxon>Pseudovirgaria</taxon>
    </lineage>
</organism>
<accession>A0A6A6WBD9</accession>
<evidence type="ECO:0000313" key="4">
    <source>
        <dbReference type="Proteomes" id="UP000799437"/>
    </source>
</evidence>
<name>A0A6A6WBD9_9PEZI</name>
<keyword evidence="4" id="KW-1185">Reference proteome</keyword>
<gene>
    <name evidence="3" type="ORF">EJ05DRAFT_334782</name>
</gene>
<reference evidence="3" key="1">
    <citation type="journal article" date="2020" name="Stud. Mycol.">
        <title>101 Dothideomycetes genomes: a test case for predicting lifestyles and emergence of pathogens.</title>
        <authorList>
            <person name="Haridas S."/>
            <person name="Albert R."/>
            <person name="Binder M."/>
            <person name="Bloem J."/>
            <person name="Labutti K."/>
            <person name="Salamov A."/>
            <person name="Andreopoulos B."/>
            <person name="Baker S."/>
            <person name="Barry K."/>
            <person name="Bills G."/>
            <person name="Bluhm B."/>
            <person name="Cannon C."/>
            <person name="Castanera R."/>
            <person name="Culley D."/>
            <person name="Daum C."/>
            <person name="Ezra D."/>
            <person name="Gonzalez J."/>
            <person name="Henrissat B."/>
            <person name="Kuo A."/>
            <person name="Liang C."/>
            <person name="Lipzen A."/>
            <person name="Lutzoni F."/>
            <person name="Magnuson J."/>
            <person name="Mondo S."/>
            <person name="Nolan M."/>
            <person name="Ohm R."/>
            <person name="Pangilinan J."/>
            <person name="Park H.-J."/>
            <person name="Ramirez L."/>
            <person name="Alfaro M."/>
            <person name="Sun H."/>
            <person name="Tritt A."/>
            <person name="Yoshinaga Y."/>
            <person name="Zwiers L.-H."/>
            <person name="Turgeon B."/>
            <person name="Goodwin S."/>
            <person name="Spatafora J."/>
            <person name="Crous P."/>
            <person name="Grigoriev I."/>
        </authorList>
    </citation>
    <scope>NUCLEOTIDE SEQUENCE</scope>
    <source>
        <strain evidence="3">CBS 121739</strain>
    </source>
</reference>
<sequence>MLFFSATLSSLLVVAIASTHAQDPTQKCTVTFGLTKCFKTQNLNDIGNPFIEYLPGTVLDLACTKSAIPVPGQIWFSVSDQCYVFADHVDCMVTGGEDINAFCDVASGPAPKPTSQSTSDESSGSSRSRKISSLLLTVLLGFWFASSVYASSSSTEKEIQDCTTISGIAKCFKTPNTNDLNNHFIQYPLGAVLTVSCVDPAVGQWWFSEHDQCYVPAALLYCEANGGESLDAFCSGQASSQTSDSPSGSSRSVIYSFPFFSLVLSLWFGVTAFATFASAKDQNRETCWPDEETECIISGKTIIRYMPGDHFEKKCSTGTLLGTGTDWIYTYDECYVRAGWSGCPKNIHGNDVRCLYNETNLGYPLDNLNGIPMLPSDTQEQESDCCGATSGSSTRRSDFTSTFLFTAFLSLWLAIGALATPALSKLDEPLECQSTEDQYCVDNVIFTQDSNSPIASGEVVPISCKWISQNLGTWVLHAQRLCFVDITKIACEEDDALDNLQECTTSSMHEPDTSSSATKVGLLATTRILRSVVALSLIVGAGGWLCMIVLN</sequence>
<evidence type="ECO:0000256" key="1">
    <source>
        <dbReference type="SAM" id="Phobius"/>
    </source>
</evidence>
<dbReference type="Proteomes" id="UP000799437">
    <property type="component" value="Unassembled WGS sequence"/>
</dbReference>
<feature type="transmembrane region" description="Helical" evidence="1">
    <location>
        <begin position="253"/>
        <end position="276"/>
    </location>
</feature>
<keyword evidence="1" id="KW-1133">Transmembrane helix</keyword>
<feature type="chain" id="PRO_5025445191" evidence="2">
    <location>
        <begin position="22"/>
        <end position="551"/>
    </location>
</feature>
<protein>
    <submittedName>
        <fullName evidence="3">Uncharacterized protein</fullName>
    </submittedName>
</protein>